<dbReference type="RefSeq" id="WP_159472106.1">
    <property type="nucleotide sequence ID" value="NZ_BLIN01000003.1"/>
</dbReference>
<gene>
    <name evidence="3" type="ORF">Scani_18900</name>
</gene>
<organism evidence="3 4">
    <name type="scientific">Streptomyces caniferus</name>
    <dbReference type="NCBI Taxonomy" id="285557"/>
    <lineage>
        <taxon>Bacteria</taxon>
        <taxon>Bacillati</taxon>
        <taxon>Actinomycetota</taxon>
        <taxon>Actinomycetes</taxon>
        <taxon>Kitasatosporales</taxon>
        <taxon>Streptomycetaceae</taxon>
        <taxon>Streptomyces</taxon>
    </lineage>
</organism>
<accession>A0A640S4W3</accession>
<dbReference type="AlphaFoldDB" id="A0A640S4W3"/>
<evidence type="ECO:0000259" key="2">
    <source>
        <dbReference type="Pfam" id="PF06722"/>
    </source>
</evidence>
<protein>
    <submittedName>
        <fullName evidence="3">Glycosyl transferase family 1</fullName>
    </submittedName>
</protein>
<sequence>MKALVYCYGNRGDVQPYLALAYALNLAGHKAVLAAPRLYAPLAAEYGVEFAPLDDGAVRIRSRADIRRLQVNSDRPSAESDRQRASIRKEMVPLYSAVLEDMWRAAAGGADLVVHSHAFREAVPQIAERLGVPHVLGALYPNFVVSRDYPSFGQLSSVFSDRTDHSRTDVRSFLGPEVIEALASWRAHTLGLPPRDGSLDFRYRADGTPAPVLHCFSPHILKPGSDWPDSVHTAGFWHLPPAPGWQPPERLLRFLEDGDRPVFFGFGSAVGTEPEHTARLVLDAIAQTGYRAVVVAGWGALDIGHAPENVLALDEVPYPWLLPQTRAAVNSGSLGAHNAALTAGVPQVVCPFEVNQLMWGDHLHRLGVAPPPLKQRELTADALAAAVRTAAEDPVMAATATGLGRLLGKEDGAASAVTFLEGVL</sequence>
<feature type="domain" description="Erythromycin biosynthesis protein CIII-like C-terminal" evidence="2">
    <location>
        <begin position="282"/>
        <end position="401"/>
    </location>
</feature>
<dbReference type="GO" id="GO:0016758">
    <property type="term" value="F:hexosyltransferase activity"/>
    <property type="evidence" value="ECO:0007669"/>
    <property type="project" value="UniProtKB-ARBA"/>
</dbReference>
<evidence type="ECO:0000313" key="3">
    <source>
        <dbReference type="EMBL" id="GFE05622.1"/>
    </source>
</evidence>
<dbReference type="InterPro" id="IPR010610">
    <property type="entry name" value="EryCIII-like_C"/>
</dbReference>
<dbReference type="PANTHER" id="PTHR48050">
    <property type="entry name" value="STEROL 3-BETA-GLUCOSYLTRANSFERASE"/>
    <property type="match status" value="1"/>
</dbReference>
<dbReference type="Proteomes" id="UP000435837">
    <property type="component" value="Unassembled WGS sequence"/>
</dbReference>
<evidence type="ECO:0000313" key="4">
    <source>
        <dbReference type="Proteomes" id="UP000435837"/>
    </source>
</evidence>
<proteinExistence type="predicted"/>
<evidence type="ECO:0000256" key="1">
    <source>
        <dbReference type="ARBA" id="ARBA00022679"/>
    </source>
</evidence>
<dbReference type="OrthoDB" id="3253247at2"/>
<dbReference type="CDD" id="cd03784">
    <property type="entry name" value="GT1_Gtf-like"/>
    <property type="match status" value="1"/>
</dbReference>
<dbReference type="EMBL" id="BLIN01000003">
    <property type="protein sequence ID" value="GFE05622.1"/>
    <property type="molecule type" value="Genomic_DNA"/>
</dbReference>
<dbReference type="PANTHER" id="PTHR48050:SF13">
    <property type="entry name" value="STEROL 3-BETA-GLUCOSYLTRANSFERASE UGT80A2"/>
    <property type="match status" value="1"/>
</dbReference>
<dbReference type="GO" id="GO:0008194">
    <property type="term" value="F:UDP-glycosyltransferase activity"/>
    <property type="evidence" value="ECO:0007669"/>
    <property type="project" value="InterPro"/>
</dbReference>
<dbReference type="SUPFAM" id="SSF53756">
    <property type="entry name" value="UDP-Glycosyltransferase/glycogen phosphorylase"/>
    <property type="match status" value="1"/>
</dbReference>
<dbReference type="FunFam" id="3.40.50.2000:FF:000009">
    <property type="entry name" value="Sterol 3-beta-glucosyltransferase UGT80A2"/>
    <property type="match status" value="1"/>
</dbReference>
<dbReference type="GO" id="GO:0017000">
    <property type="term" value="P:antibiotic biosynthetic process"/>
    <property type="evidence" value="ECO:0007669"/>
    <property type="project" value="UniProtKB-ARBA"/>
</dbReference>
<name>A0A640S4W3_9ACTN</name>
<dbReference type="Gene3D" id="3.40.50.2000">
    <property type="entry name" value="Glycogen Phosphorylase B"/>
    <property type="match status" value="2"/>
</dbReference>
<dbReference type="InterPro" id="IPR050426">
    <property type="entry name" value="Glycosyltransferase_28"/>
</dbReference>
<reference evidence="3 4" key="1">
    <citation type="submission" date="2019-12" db="EMBL/GenBank/DDBJ databases">
        <title>Whole genome shotgun sequence of Streptomyces caniferus NBRC 15389.</title>
        <authorList>
            <person name="Ichikawa N."/>
            <person name="Kimura A."/>
            <person name="Kitahashi Y."/>
            <person name="Komaki H."/>
            <person name="Tamura T."/>
        </authorList>
    </citation>
    <scope>NUCLEOTIDE SEQUENCE [LARGE SCALE GENOMIC DNA]</scope>
    <source>
        <strain evidence="3 4">NBRC 15389</strain>
    </source>
</reference>
<dbReference type="InterPro" id="IPR002213">
    <property type="entry name" value="UDP_glucos_trans"/>
</dbReference>
<dbReference type="Pfam" id="PF06722">
    <property type="entry name" value="EryCIII-like_C"/>
    <property type="match status" value="1"/>
</dbReference>
<keyword evidence="1 3" id="KW-0808">Transferase</keyword>
<comment type="caution">
    <text evidence="3">The sequence shown here is derived from an EMBL/GenBank/DDBJ whole genome shotgun (WGS) entry which is preliminary data.</text>
</comment>